<evidence type="ECO:0000256" key="3">
    <source>
        <dbReference type="ARBA" id="ARBA00022692"/>
    </source>
</evidence>
<feature type="region of interest" description="Disordered" evidence="6">
    <location>
        <begin position="1"/>
        <end position="68"/>
    </location>
</feature>
<evidence type="ECO:0000313" key="9">
    <source>
        <dbReference type="EMBL" id="OUS43424.1"/>
    </source>
</evidence>
<dbReference type="Proteomes" id="UP000195557">
    <property type="component" value="Unassembled WGS sequence"/>
</dbReference>
<evidence type="ECO:0000256" key="4">
    <source>
        <dbReference type="ARBA" id="ARBA00022989"/>
    </source>
</evidence>
<dbReference type="PROSITE" id="PS50850">
    <property type="entry name" value="MFS"/>
    <property type="match status" value="1"/>
</dbReference>
<dbReference type="GO" id="GO:0016020">
    <property type="term" value="C:membrane"/>
    <property type="evidence" value="ECO:0007669"/>
    <property type="project" value="UniProtKB-SubCell"/>
</dbReference>
<dbReference type="InterPro" id="IPR005829">
    <property type="entry name" value="Sugar_transporter_CS"/>
</dbReference>
<dbReference type="EMBL" id="KZ155832">
    <property type="protein sequence ID" value="OUS43424.1"/>
    <property type="molecule type" value="Genomic_DNA"/>
</dbReference>
<evidence type="ECO:0000256" key="7">
    <source>
        <dbReference type="SAM" id="Phobius"/>
    </source>
</evidence>
<reference evidence="9" key="1">
    <citation type="submission" date="2017-04" db="EMBL/GenBank/DDBJ databases">
        <title>Population genomics of picophytoplankton unveils novel chromosome hypervariability.</title>
        <authorList>
            <consortium name="DOE Joint Genome Institute"/>
            <person name="Blanc-Mathieu R."/>
            <person name="Krasovec M."/>
            <person name="Hebrard M."/>
            <person name="Yau S."/>
            <person name="Desgranges E."/>
            <person name="Martin J."/>
            <person name="Schackwitz W."/>
            <person name="Kuo A."/>
            <person name="Salin G."/>
            <person name="Donnadieu C."/>
            <person name="Desdevises Y."/>
            <person name="Sanchez-Ferandin S."/>
            <person name="Moreau H."/>
            <person name="Rivals E."/>
            <person name="Grigoriev I.V."/>
            <person name="Grimsley N."/>
            <person name="Eyre-Walker A."/>
            <person name="Piganeau G."/>
        </authorList>
    </citation>
    <scope>NUCLEOTIDE SEQUENCE [LARGE SCALE GENOMIC DNA]</scope>
    <source>
        <strain evidence="9">RCC 1115</strain>
    </source>
</reference>
<feature type="transmembrane region" description="Helical" evidence="7">
    <location>
        <begin position="120"/>
        <end position="139"/>
    </location>
</feature>
<feature type="transmembrane region" description="Helical" evidence="7">
    <location>
        <begin position="373"/>
        <end position="394"/>
    </location>
</feature>
<evidence type="ECO:0000256" key="6">
    <source>
        <dbReference type="SAM" id="MobiDB-lite"/>
    </source>
</evidence>
<feature type="compositionally biased region" description="Basic and acidic residues" evidence="6">
    <location>
        <begin position="26"/>
        <end position="36"/>
    </location>
</feature>
<feature type="compositionally biased region" description="Basic residues" evidence="6">
    <location>
        <begin position="37"/>
        <end position="48"/>
    </location>
</feature>
<protein>
    <submittedName>
        <fullName evidence="9">Major facilitator superfamily</fullName>
    </submittedName>
</protein>
<dbReference type="PROSITE" id="PS00216">
    <property type="entry name" value="SUGAR_TRANSPORT_1"/>
    <property type="match status" value="1"/>
</dbReference>
<feature type="transmembrane region" description="Helical" evidence="7">
    <location>
        <begin position="401"/>
        <end position="420"/>
    </location>
</feature>
<keyword evidence="2" id="KW-0813">Transport</keyword>
<feature type="transmembrane region" description="Helical" evidence="7">
    <location>
        <begin position="491"/>
        <end position="510"/>
    </location>
</feature>
<dbReference type="PANTHER" id="PTHR23506:SF23">
    <property type="entry name" value="GH10249P"/>
    <property type="match status" value="1"/>
</dbReference>
<feature type="transmembrane region" description="Helical" evidence="7">
    <location>
        <begin position="426"/>
        <end position="448"/>
    </location>
</feature>
<dbReference type="Pfam" id="PF07690">
    <property type="entry name" value="MFS_1"/>
    <property type="match status" value="1"/>
</dbReference>
<keyword evidence="5 7" id="KW-0472">Membrane</keyword>
<feature type="transmembrane region" description="Helical" evidence="7">
    <location>
        <begin position="210"/>
        <end position="230"/>
    </location>
</feature>
<name>A0A1Y5I5D9_OSTTA</name>
<dbReference type="InterPro" id="IPR036259">
    <property type="entry name" value="MFS_trans_sf"/>
</dbReference>
<evidence type="ECO:0000259" key="8">
    <source>
        <dbReference type="PROSITE" id="PS50850"/>
    </source>
</evidence>
<accession>A0A1Y5I5D9</accession>
<comment type="subcellular location">
    <subcellularLocation>
        <location evidence="1">Membrane</location>
        <topology evidence="1">Multi-pass membrane protein</topology>
    </subcellularLocation>
</comment>
<feature type="transmembrane region" description="Helical" evidence="7">
    <location>
        <begin position="242"/>
        <end position="260"/>
    </location>
</feature>
<dbReference type="GO" id="GO:0022857">
    <property type="term" value="F:transmembrane transporter activity"/>
    <property type="evidence" value="ECO:0007669"/>
    <property type="project" value="InterPro"/>
</dbReference>
<evidence type="ECO:0000256" key="5">
    <source>
        <dbReference type="ARBA" id="ARBA00023136"/>
    </source>
</evidence>
<dbReference type="InterPro" id="IPR050930">
    <property type="entry name" value="MFS_Vesicular_Transporter"/>
</dbReference>
<keyword evidence="3 7" id="KW-0812">Transmembrane</keyword>
<proteinExistence type="predicted"/>
<dbReference type="AlphaFoldDB" id="A0A1Y5I5D9"/>
<dbReference type="SUPFAM" id="SSF103473">
    <property type="entry name" value="MFS general substrate transporter"/>
    <property type="match status" value="1"/>
</dbReference>
<keyword evidence="4 7" id="KW-1133">Transmembrane helix</keyword>
<feature type="transmembrane region" description="Helical" evidence="7">
    <location>
        <begin position="94"/>
        <end position="114"/>
    </location>
</feature>
<evidence type="ECO:0000256" key="1">
    <source>
        <dbReference type="ARBA" id="ARBA00004141"/>
    </source>
</evidence>
<gene>
    <name evidence="9" type="ORF">BE221DRAFT_194860</name>
</gene>
<feature type="compositionally biased region" description="Low complexity" evidence="6">
    <location>
        <begin position="1"/>
        <end position="17"/>
    </location>
</feature>
<dbReference type="InterPro" id="IPR020846">
    <property type="entry name" value="MFS_dom"/>
</dbReference>
<organism evidence="9">
    <name type="scientific">Ostreococcus tauri</name>
    <name type="common">Marine green alga</name>
    <dbReference type="NCBI Taxonomy" id="70448"/>
    <lineage>
        <taxon>Eukaryota</taxon>
        <taxon>Viridiplantae</taxon>
        <taxon>Chlorophyta</taxon>
        <taxon>Mamiellophyceae</taxon>
        <taxon>Mamiellales</taxon>
        <taxon>Bathycoccaceae</taxon>
        <taxon>Ostreococcus</taxon>
    </lineage>
</organism>
<dbReference type="InterPro" id="IPR011701">
    <property type="entry name" value="MFS"/>
</dbReference>
<dbReference type="PANTHER" id="PTHR23506">
    <property type="entry name" value="GH10249P"/>
    <property type="match status" value="1"/>
</dbReference>
<feature type="transmembrane region" description="Helical" evidence="7">
    <location>
        <begin position="338"/>
        <end position="361"/>
    </location>
</feature>
<dbReference type="Gene3D" id="1.20.1250.20">
    <property type="entry name" value="MFS general substrate transporter like domains"/>
    <property type="match status" value="2"/>
</dbReference>
<feature type="domain" description="Major facilitator superfamily (MFS) profile" evidence="8">
    <location>
        <begin position="85"/>
        <end position="514"/>
    </location>
</feature>
<dbReference type="eggNOG" id="ENOG502S1B8">
    <property type="taxonomic scope" value="Eukaryota"/>
</dbReference>
<evidence type="ECO:0000256" key="2">
    <source>
        <dbReference type="ARBA" id="ARBA00022448"/>
    </source>
</evidence>
<dbReference type="CDD" id="cd17325">
    <property type="entry name" value="MFS_MdtG_SLC18_like"/>
    <property type="match status" value="1"/>
</dbReference>
<sequence>MRASTSTRATTASSTRRVAPRRRVARERARAKEASRVTHRLHRLRPKEKRPFPTLSASPKDVLDVPPVDDDEDTVFGLPRDTYEPLRTLLASQFVLYLGVGALLPALPLYAQAIGLSSGANGLVISAPAAAMLALNLPLGQAADRYGRKPLMIGGMAVMALADVATARATSVASLVPARVILGVGRCGCECGDRAFLADLCARVPEKRGLIVATQSTVHAIGLVVGPLLGGRLMEAYGAPAAFYYVAAAALGTGIGYCFLPETLTEETRQEAELKASMDDGDGGFMDVLRSFGASRDEDESPAEELLKPAEIAGAAVLEKQKSKASWSELLKTADQRVLLVCASANSLGFVAKLTVIPLYASGHLGASPAEVGNLFSVTALLGLVTAPLSGLAADKFGKKIVAGTALATCAAGLFFGSQSATQSELMLFIGCWGVGVAAAGPAINALAQELAPKGGEGEALTLPKSAADLVFLIGPVALGFADQVVGSDRAGMVLCALSAAVAAASCFFLPTSDDPRAV</sequence>